<evidence type="ECO:0000313" key="1">
    <source>
        <dbReference type="EMBL" id="MCI68318.1"/>
    </source>
</evidence>
<dbReference type="Proteomes" id="UP000265520">
    <property type="component" value="Unassembled WGS sequence"/>
</dbReference>
<protein>
    <submittedName>
        <fullName evidence="1">Uncharacterized protein</fullName>
    </submittedName>
</protein>
<dbReference type="EMBL" id="LXQA010734303">
    <property type="protein sequence ID" value="MCI68318.1"/>
    <property type="molecule type" value="Genomic_DNA"/>
</dbReference>
<sequence>DGGHGQLQSPELLLQLLPLLCQTGNLRSFLPELGDQPHLDFMLFPVVQEGVLNFGHLHPQLLILRLQLLQLGNWARLLAV</sequence>
<accession>A0A392U5E9</accession>
<comment type="caution">
    <text evidence="1">The sequence shown here is derived from an EMBL/GenBank/DDBJ whole genome shotgun (WGS) entry which is preliminary data.</text>
</comment>
<organism evidence="1 2">
    <name type="scientific">Trifolium medium</name>
    <dbReference type="NCBI Taxonomy" id="97028"/>
    <lineage>
        <taxon>Eukaryota</taxon>
        <taxon>Viridiplantae</taxon>
        <taxon>Streptophyta</taxon>
        <taxon>Embryophyta</taxon>
        <taxon>Tracheophyta</taxon>
        <taxon>Spermatophyta</taxon>
        <taxon>Magnoliopsida</taxon>
        <taxon>eudicotyledons</taxon>
        <taxon>Gunneridae</taxon>
        <taxon>Pentapetalae</taxon>
        <taxon>rosids</taxon>
        <taxon>fabids</taxon>
        <taxon>Fabales</taxon>
        <taxon>Fabaceae</taxon>
        <taxon>Papilionoideae</taxon>
        <taxon>50 kb inversion clade</taxon>
        <taxon>NPAAA clade</taxon>
        <taxon>Hologalegina</taxon>
        <taxon>IRL clade</taxon>
        <taxon>Trifolieae</taxon>
        <taxon>Trifolium</taxon>
    </lineage>
</organism>
<evidence type="ECO:0000313" key="2">
    <source>
        <dbReference type="Proteomes" id="UP000265520"/>
    </source>
</evidence>
<feature type="non-terminal residue" evidence="1">
    <location>
        <position position="1"/>
    </location>
</feature>
<dbReference type="AlphaFoldDB" id="A0A392U5E9"/>
<name>A0A392U5E9_9FABA</name>
<keyword evidence="2" id="KW-1185">Reference proteome</keyword>
<reference evidence="1 2" key="1">
    <citation type="journal article" date="2018" name="Front. Plant Sci.">
        <title>Red Clover (Trifolium pratense) and Zigzag Clover (T. medium) - A Picture of Genomic Similarities and Differences.</title>
        <authorList>
            <person name="Dluhosova J."/>
            <person name="Istvanek J."/>
            <person name="Nedelnik J."/>
            <person name="Repkova J."/>
        </authorList>
    </citation>
    <scope>NUCLEOTIDE SEQUENCE [LARGE SCALE GENOMIC DNA]</scope>
    <source>
        <strain evidence="2">cv. 10/8</strain>
        <tissue evidence="1">Leaf</tissue>
    </source>
</reference>
<proteinExistence type="predicted"/>